<feature type="transmembrane region" description="Helical" evidence="2">
    <location>
        <begin position="240"/>
        <end position="260"/>
    </location>
</feature>
<evidence type="ECO:0000256" key="1">
    <source>
        <dbReference type="SAM" id="MobiDB-lite"/>
    </source>
</evidence>
<sequence>MVDSRFLITFTKPSDRRRRSTSPPMADAAAPSAPAGNQLAQQSQRSRKKSVTANTAKSSPPCHWSHGAAADVVILVAVLFAFGFLLLPYLQLFYHGLAGVGEAVLSELREESIGMVWLFAVLCFFLLTVGVFVGFLCSTSDRKCSNPNCRGLRNAAEFDIVIETEERMKNSSCPDGKDGSGRLFFELNEGHHKELEAELKKMAPPRGRAILLFQEKCGCSVGRLVVYGPKKIRKSLRYHCSSILMLLFCIDTLFELYFFVPSRRDAVPPFLEECLWKWKISQFIKSILSCCSCSHECMRIANPSLVEYYTSNGDVR</sequence>
<keyword evidence="2" id="KW-1133">Transmembrane helix</keyword>
<feature type="compositionally biased region" description="Low complexity" evidence="1">
    <location>
        <begin position="21"/>
        <end position="35"/>
    </location>
</feature>
<proteinExistence type="predicted"/>
<dbReference type="EMBL" id="NMUH01003496">
    <property type="protein sequence ID" value="MQM05887.1"/>
    <property type="molecule type" value="Genomic_DNA"/>
</dbReference>
<feature type="region of interest" description="Disordered" evidence="1">
    <location>
        <begin position="11"/>
        <end position="61"/>
    </location>
</feature>
<evidence type="ECO:0000313" key="3">
    <source>
        <dbReference type="EMBL" id="MQM05887.1"/>
    </source>
</evidence>
<reference evidence="3" key="1">
    <citation type="submission" date="2017-07" db="EMBL/GenBank/DDBJ databases">
        <title>Taro Niue Genome Assembly and Annotation.</title>
        <authorList>
            <person name="Atibalentja N."/>
            <person name="Keating K."/>
            <person name="Fields C.J."/>
        </authorList>
    </citation>
    <scope>NUCLEOTIDE SEQUENCE</scope>
    <source>
        <strain evidence="3">Niue_2</strain>
        <tissue evidence="3">Leaf</tissue>
    </source>
</reference>
<evidence type="ECO:0000313" key="4">
    <source>
        <dbReference type="Proteomes" id="UP000652761"/>
    </source>
</evidence>
<keyword evidence="2" id="KW-0472">Membrane</keyword>
<name>A0A843WEM1_COLES</name>
<evidence type="ECO:0008006" key="5">
    <source>
        <dbReference type="Google" id="ProtNLM"/>
    </source>
</evidence>
<organism evidence="3 4">
    <name type="scientific">Colocasia esculenta</name>
    <name type="common">Wild taro</name>
    <name type="synonym">Arum esculentum</name>
    <dbReference type="NCBI Taxonomy" id="4460"/>
    <lineage>
        <taxon>Eukaryota</taxon>
        <taxon>Viridiplantae</taxon>
        <taxon>Streptophyta</taxon>
        <taxon>Embryophyta</taxon>
        <taxon>Tracheophyta</taxon>
        <taxon>Spermatophyta</taxon>
        <taxon>Magnoliopsida</taxon>
        <taxon>Liliopsida</taxon>
        <taxon>Araceae</taxon>
        <taxon>Aroideae</taxon>
        <taxon>Colocasieae</taxon>
        <taxon>Colocasia</taxon>
    </lineage>
</organism>
<keyword evidence="4" id="KW-1185">Reference proteome</keyword>
<dbReference type="AlphaFoldDB" id="A0A843WEM1"/>
<keyword evidence="2" id="KW-0812">Transmembrane</keyword>
<feature type="transmembrane region" description="Helical" evidence="2">
    <location>
        <begin position="72"/>
        <end position="94"/>
    </location>
</feature>
<comment type="caution">
    <text evidence="3">The sequence shown here is derived from an EMBL/GenBank/DDBJ whole genome shotgun (WGS) entry which is preliminary data.</text>
</comment>
<dbReference type="Proteomes" id="UP000652761">
    <property type="component" value="Unassembled WGS sequence"/>
</dbReference>
<feature type="transmembrane region" description="Helical" evidence="2">
    <location>
        <begin position="114"/>
        <end position="137"/>
    </location>
</feature>
<dbReference type="PANTHER" id="PTHR46996">
    <property type="entry name" value="OS05G0488500 PROTEIN"/>
    <property type="match status" value="1"/>
</dbReference>
<protein>
    <recommendedName>
        <fullName evidence="5">Ribosomal protein L34e superfamily protein</fullName>
    </recommendedName>
</protein>
<gene>
    <name evidence="3" type="ORF">Taro_038702</name>
</gene>
<accession>A0A843WEM1</accession>
<evidence type="ECO:0000256" key="2">
    <source>
        <dbReference type="SAM" id="Phobius"/>
    </source>
</evidence>
<dbReference type="OrthoDB" id="1865221at2759"/>
<dbReference type="PANTHER" id="PTHR46996:SF4">
    <property type="entry name" value="RIBOSOMAL PROTEIN L34E SUPERFAMILY PROTEIN"/>
    <property type="match status" value="1"/>
</dbReference>